<keyword evidence="3" id="KW-1185">Reference proteome</keyword>
<accession>A0A327KH44</accession>
<name>A0A327KH44_9BRAD</name>
<evidence type="ECO:0008006" key="4">
    <source>
        <dbReference type="Google" id="ProtNLM"/>
    </source>
</evidence>
<protein>
    <recommendedName>
        <fullName evidence="4">GemA protein</fullName>
    </recommendedName>
</protein>
<dbReference type="OrthoDB" id="7353918at2"/>
<evidence type="ECO:0000313" key="3">
    <source>
        <dbReference type="Proteomes" id="UP000248863"/>
    </source>
</evidence>
<reference evidence="2 3" key="1">
    <citation type="submission" date="2017-07" db="EMBL/GenBank/DDBJ databases">
        <title>Draft Genome Sequences of Select Purple Nonsulfur Bacteria.</title>
        <authorList>
            <person name="Lasarre B."/>
            <person name="Mckinlay J.B."/>
        </authorList>
    </citation>
    <scope>NUCLEOTIDE SEQUENCE [LARGE SCALE GENOMIC DNA]</scope>
    <source>
        <strain evidence="2 3">DSM 11907</strain>
    </source>
</reference>
<proteinExistence type="predicted"/>
<dbReference type="InterPro" id="IPR009363">
    <property type="entry name" value="Phage_Mu_Gp16"/>
</dbReference>
<dbReference type="AlphaFoldDB" id="A0A327KH44"/>
<organism evidence="2 3">
    <name type="scientific">Rhodoplanes elegans</name>
    <dbReference type="NCBI Taxonomy" id="29408"/>
    <lineage>
        <taxon>Bacteria</taxon>
        <taxon>Pseudomonadati</taxon>
        <taxon>Pseudomonadota</taxon>
        <taxon>Alphaproteobacteria</taxon>
        <taxon>Hyphomicrobiales</taxon>
        <taxon>Nitrobacteraceae</taxon>
        <taxon>Rhodoplanes</taxon>
    </lineage>
</organism>
<feature type="region of interest" description="Disordered" evidence="1">
    <location>
        <begin position="75"/>
        <end position="95"/>
    </location>
</feature>
<evidence type="ECO:0000313" key="2">
    <source>
        <dbReference type="EMBL" id="RAI37474.1"/>
    </source>
</evidence>
<dbReference type="RefSeq" id="WP_111358138.1">
    <property type="nucleotide sequence ID" value="NZ_NHSK01000051.1"/>
</dbReference>
<evidence type="ECO:0000256" key="1">
    <source>
        <dbReference type="SAM" id="MobiDB-lite"/>
    </source>
</evidence>
<dbReference type="Proteomes" id="UP000248863">
    <property type="component" value="Unassembled WGS sequence"/>
</dbReference>
<comment type="caution">
    <text evidence="2">The sequence shown here is derived from an EMBL/GenBank/DDBJ whole genome shotgun (WGS) entry which is preliminary data.</text>
</comment>
<dbReference type="EMBL" id="NPEU01000182">
    <property type="protein sequence ID" value="RAI37474.1"/>
    <property type="molecule type" value="Genomic_DNA"/>
</dbReference>
<gene>
    <name evidence="2" type="ORF">CH338_15970</name>
</gene>
<dbReference type="Pfam" id="PF06252">
    <property type="entry name" value="GemA"/>
    <property type="match status" value="1"/>
</dbReference>
<sequence>MNALPANVPTATSKQIGAMHALKARIGLDDATYRDVLEGLTGRRSAKALTRAQAAQVIDRLKDLSGQPKGHFKSAFASGLPDELPRGTGPRHGGADGTLQLDGAYAAKLRALWISAHDLGIVQDRTDAALLAFVARQTGIVHTRWLRDARDAAAVIEALKSWITREAGVEWPGREADALDIKRAVITAQWMRLVQLGVVYLFVASRPLDDLDRYAFTVVGKQGWEFFDGDDYAAVQRGLGRKLRQALGRKSQAGKAGRA</sequence>